<protein>
    <submittedName>
        <fullName evidence="2">FAD-dependent oxidoreductase</fullName>
    </submittedName>
</protein>
<dbReference type="EMBL" id="DYUE01000316">
    <property type="protein sequence ID" value="HJG92701.1"/>
    <property type="molecule type" value="Genomic_DNA"/>
</dbReference>
<dbReference type="Gene3D" id="1.10.3110.10">
    <property type="entry name" value="protoporphyrinogen ix oxidase, domain 3"/>
    <property type="match status" value="1"/>
</dbReference>
<gene>
    <name evidence="2" type="ORF">K8V81_13365</name>
</gene>
<evidence type="ECO:0000259" key="1">
    <source>
        <dbReference type="Pfam" id="PF01593"/>
    </source>
</evidence>
<evidence type="ECO:0000313" key="2">
    <source>
        <dbReference type="EMBL" id="HJG92701.1"/>
    </source>
</evidence>
<sequence length="257" mass="25664">MTTRVLVVGGGLAGLLAARRHLRAGHRVVLLEATGSVGGAIAQSVLPEAGELALNTGAEAYSNGSGAVDALVAELGLAEQIVGPREGLGSRVVSDAGAHRAPGASLLGIPSRPLAADVRAVLGTAGALRAALERFLPASLGARPGATVAQVVRRRSGRKVLERLVAPVIGGVHSSDPATLEFAAASPALSTGLAEHGSLTAAVRRVRGRSAGSAGTRVHSLSPTMAALPQTLQAQLLAAGGILRTGVEVVGLTREET</sequence>
<dbReference type="GO" id="GO:0016491">
    <property type="term" value="F:oxidoreductase activity"/>
    <property type="evidence" value="ECO:0007669"/>
    <property type="project" value="InterPro"/>
</dbReference>
<comment type="caution">
    <text evidence="2">The sequence shown here is derived from an EMBL/GenBank/DDBJ whole genome shotgun (WGS) entry which is preliminary data.</text>
</comment>
<reference evidence="2" key="1">
    <citation type="journal article" date="2021" name="PeerJ">
        <title>Extensive microbial diversity within the chicken gut microbiome revealed by metagenomics and culture.</title>
        <authorList>
            <person name="Gilroy R."/>
            <person name="Ravi A."/>
            <person name="Getino M."/>
            <person name="Pursley I."/>
            <person name="Horton D.L."/>
            <person name="Alikhan N.F."/>
            <person name="Baker D."/>
            <person name="Gharbi K."/>
            <person name="Hall N."/>
            <person name="Watson M."/>
            <person name="Adriaenssens E.M."/>
            <person name="Foster-Nyarko E."/>
            <person name="Jarju S."/>
            <person name="Secka A."/>
            <person name="Antonio M."/>
            <person name="Oren A."/>
            <person name="Chaudhuri R.R."/>
            <person name="La Ragione R."/>
            <person name="Hildebrand F."/>
            <person name="Pallen M.J."/>
        </authorList>
    </citation>
    <scope>NUCLEOTIDE SEQUENCE</scope>
    <source>
        <strain evidence="2">ChiGjej5B5-22894</strain>
    </source>
</reference>
<dbReference type="Pfam" id="PF01593">
    <property type="entry name" value="Amino_oxidase"/>
    <property type="match status" value="1"/>
</dbReference>
<proteinExistence type="predicted"/>
<dbReference type="InterPro" id="IPR036188">
    <property type="entry name" value="FAD/NAD-bd_sf"/>
</dbReference>
<dbReference type="InterPro" id="IPR050464">
    <property type="entry name" value="Zeta_carotene_desat/Oxidored"/>
</dbReference>
<dbReference type="InterPro" id="IPR002937">
    <property type="entry name" value="Amino_oxidase"/>
</dbReference>
<dbReference type="Proteomes" id="UP000742460">
    <property type="component" value="Unassembled WGS sequence"/>
</dbReference>
<organism evidence="2 3">
    <name type="scientific">Brachybacterium massiliense</name>
    <dbReference type="NCBI Taxonomy" id="1755098"/>
    <lineage>
        <taxon>Bacteria</taxon>
        <taxon>Bacillati</taxon>
        <taxon>Actinomycetota</taxon>
        <taxon>Actinomycetes</taxon>
        <taxon>Micrococcales</taxon>
        <taxon>Dermabacteraceae</taxon>
        <taxon>Brachybacterium</taxon>
    </lineage>
</organism>
<dbReference type="Gene3D" id="3.50.50.60">
    <property type="entry name" value="FAD/NAD(P)-binding domain"/>
    <property type="match status" value="1"/>
</dbReference>
<dbReference type="PANTHER" id="PTHR42923">
    <property type="entry name" value="PROTOPORPHYRINOGEN OXIDASE"/>
    <property type="match status" value="1"/>
</dbReference>
<dbReference type="SUPFAM" id="SSF51905">
    <property type="entry name" value="FAD/NAD(P)-binding domain"/>
    <property type="match status" value="1"/>
</dbReference>
<name>A0A921MYZ5_9MICO</name>
<dbReference type="PANTHER" id="PTHR42923:SF3">
    <property type="entry name" value="PROTOPORPHYRINOGEN OXIDASE"/>
    <property type="match status" value="1"/>
</dbReference>
<accession>A0A921MYZ5</accession>
<feature type="non-terminal residue" evidence="2">
    <location>
        <position position="257"/>
    </location>
</feature>
<reference evidence="2" key="2">
    <citation type="submission" date="2021-09" db="EMBL/GenBank/DDBJ databases">
        <authorList>
            <person name="Gilroy R."/>
        </authorList>
    </citation>
    <scope>NUCLEOTIDE SEQUENCE</scope>
    <source>
        <strain evidence="2">ChiGjej5B5-22894</strain>
    </source>
</reference>
<evidence type="ECO:0000313" key="3">
    <source>
        <dbReference type="Proteomes" id="UP000742460"/>
    </source>
</evidence>
<dbReference type="AlphaFoldDB" id="A0A921MYZ5"/>
<feature type="domain" description="Amine oxidase" evidence="1">
    <location>
        <begin position="12"/>
        <end position="255"/>
    </location>
</feature>